<feature type="domain" description="Tripartite ATP-independent periplasmic transporters DctQ component" evidence="10">
    <location>
        <begin position="26"/>
        <end position="157"/>
    </location>
</feature>
<dbReference type="GO" id="GO:0005886">
    <property type="term" value="C:plasma membrane"/>
    <property type="evidence" value="ECO:0007669"/>
    <property type="project" value="UniProtKB-SubCell"/>
</dbReference>
<dbReference type="OrthoDB" id="2877624at2"/>
<dbReference type="PANTHER" id="PTHR35011:SF10">
    <property type="entry name" value="TRAP TRANSPORTER SMALL PERMEASE PROTEIN"/>
    <property type="match status" value="1"/>
</dbReference>
<evidence type="ECO:0000256" key="1">
    <source>
        <dbReference type="ARBA" id="ARBA00004429"/>
    </source>
</evidence>
<dbReference type="Proteomes" id="UP000253628">
    <property type="component" value="Unassembled WGS sequence"/>
</dbReference>
<dbReference type="EMBL" id="QNRQ01000002">
    <property type="protein sequence ID" value="RBP41930.1"/>
    <property type="molecule type" value="Genomic_DNA"/>
</dbReference>
<keyword evidence="3" id="KW-1003">Cell membrane</keyword>
<comment type="function">
    <text evidence="9">Part of the tripartite ATP-independent periplasmic (TRAP) transport system.</text>
</comment>
<evidence type="ECO:0000256" key="5">
    <source>
        <dbReference type="ARBA" id="ARBA00022692"/>
    </source>
</evidence>
<reference evidence="11 12" key="1">
    <citation type="submission" date="2018-06" db="EMBL/GenBank/DDBJ databases">
        <title>Genomic Encyclopedia of Type Strains, Phase IV (KMG-IV): sequencing the most valuable type-strain genomes for metagenomic binning, comparative biology and taxonomic classification.</title>
        <authorList>
            <person name="Goeker M."/>
        </authorList>
    </citation>
    <scope>NUCLEOTIDE SEQUENCE [LARGE SCALE GENOMIC DNA]</scope>
    <source>
        <strain evidence="11 12">DSM 25520</strain>
    </source>
</reference>
<evidence type="ECO:0000256" key="9">
    <source>
        <dbReference type="RuleBase" id="RU369079"/>
    </source>
</evidence>
<proteinExistence type="inferred from homology"/>
<comment type="subcellular location">
    <subcellularLocation>
        <location evidence="1 9">Cell inner membrane</location>
        <topology evidence="1 9">Multi-pass membrane protein</topology>
    </subcellularLocation>
</comment>
<feature type="transmembrane region" description="Helical" evidence="9">
    <location>
        <begin position="88"/>
        <end position="110"/>
    </location>
</feature>
<keyword evidence="2 9" id="KW-0813">Transport</keyword>
<dbReference type="GO" id="GO:0022857">
    <property type="term" value="F:transmembrane transporter activity"/>
    <property type="evidence" value="ECO:0007669"/>
    <property type="project" value="UniProtKB-UniRule"/>
</dbReference>
<feature type="transmembrane region" description="Helical" evidence="9">
    <location>
        <begin position="14"/>
        <end position="38"/>
    </location>
</feature>
<keyword evidence="6 9" id="KW-1133">Transmembrane helix</keyword>
<keyword evidence="4 9" id="KW-0997">Cell inner membrane</keyword>
<dbReference type="PANTHER" id="PTHR35011">
    <property type="entry name" value="2,3-DIKETO-L-GULONATE TRAP TRANSPORTER SMALL PERMEASE PROTEIN YIAM"/>
    <property type="match status" value="1"/>
</dbReference>
<organism evidence="11 12">
    <name type="scientific">Eoetvoesiella caeni</name>
    <dbReference type="NCBI Taxonomy" id="645616"/>
    <lineage>
        <taxon>Bacteria</taxon>
        <taxon>Pseudomonadati</taxon>
        <taxon>Pseudomonadota</taxon>
        <taxon>Betaproteobacteria</taxon>
        <taxon>Burkholderiales</taxon>
        <taxon>Alcaligenaceae</taxon>
        <taxon>Eoetvoesiella</taxon>
    </lineage>
</organism>
<dbReference type="GO" id="GO:0015740">
    <property type="term" value="P:C4-dicarboxylate transport"/>
    <property type="evidence" value="ECO:0007669"/>
    <property type="project" value="TreeGrafter"/>
</dbReference>
<keyword evidence="5 9" id="KW-0812">Transmembrane</keyword>
<evidence type="ECO:0000256" key="7">
    <source>
        <dbReference type="ARBA" id="ARBA00023136"/>
    </source>
</evidence>
<feature type="transmembrane region" description="Helical" evidence="9">
    <location>
        <begin position="130"/>
        <end position="153"/>
    </location>
</feature>
<comment type="similarity">
    <text evidence="8 9">Belongs to the TRAP transporter small permease family.</text>
</comment>
<protein>
    <recommendedName>
        <fullName evidence="9">TRAP transporter small permease protein</fullName>
    </recommendedName>
</protein>
<comment type="subunit">
    <text evidence="9">The complex comprises the extracytoplasmic solute receptor protein and the two transmembrane proteins.</text>
</comment>
<evidence type="ECO:0000256" key="3">
    <source>
        <dbReference type="ARBA" id="ARBA00022475"/>
    </source>
</evidence>
<dbReference type="AlphaFoldDB" id="A0A366HJR5"/>
<keyword evidence="7 9" id="KW-0472">Membrane</keyword>
<sequence>MTNRSSGPQQLDRVLGVVSALPLALIVVLTFTDVFARYLFAHPIPGASEMIQFAMAMAIFTALPLVTRAGGHITVDLFIYALSKRKQVFLQLPCELLSGLALALISWRLWVQAQEYAENKTASIVLGLPSAPLAYAMAVFAALAVVVVGLRFIDALRLALTPAEVTQ</sequence>
<keyword evidence="12" id="KW-1185">Reference proteome</keyword>
<dbReference type="InterPro" id="IPR055348">
    <property type="entry name" value="DctQ"/>
</dbReference>
<evidence type="ECO:0000256" key="4">
    <source>
        <dbReference type="ARBA" id="ARBA00022519"/>
    </source>
</evidence>
<evidence type="ECO:0000259" key="10">
    <source>
        <dbReference type="Pfam" id="PF04290"/>
    </source>
</evidence>
<dbReference type="Pfam" id="PF04290">
    <property type="entry name" value="DctQ"/>
    <property type="match status" value="1"/>
</dbReference>
<feature type="transmembrane region" description="Helical" evidence="9">
    <location>
        <begin position="50"/>
        <end position="67"/>
    </location>
</feature>
<evidence type="ECO:0000256" key="2">
    <source>
        <dbReference type="ARBA" id="ARBA00022448"/>
    </source>
</evidence>
<dbReference type="RefSeq" id="WP_113932161.1">
    <property type="nucleotide sequence ID" value="NZ_JACCEU010000002.1"/>
</dbReference>
<gene>
    <name evidence="11" type="ORF">DFR37_102310</name>
</gene>
<dbReference type="InterPro" id="IPR007387">
    <property type="entry name" value="TRAP_DctQ"/>
</dbReference>
<evidence type="ECO:0000256" key="8">
    <source>
        <dbReference type="ARBA" id="ARBA00038436"/>
    </source>
</evidence>
<evidence type="ECO:0000256" key="6">
    <source>
        <dbReference type="ARBA" id="ARBA00022989"/>
    </source>
</evidence>
<comment type="caution">
    <text evidence="11">The sequence shown here is derived from an EMBL/GenBank/DDBJ whole genome shotgun (WGS) entry which is preliminary data.</text>
</comment>
<evidence type="ECO:0000313" key="12">
    <source>
        <dbReference type="Proteomes" id="UP000253628"/>
    </source>
</evidence>
<evidence type="ECO:0000313" key="11">
    <source>
        <dbReference type="EMBL" id="RBP41930.1"/>
    </source>
</evidence>
<name>A0A366HJR5_9BURK</name>
<accession>A0A366HJR5</accession>